<dbReference type="SUPFAM" id="SSF52833">
    <property type="entry name" value="Thioredoxin-like"/>
    <property type="match status" value="1"/>
</dbReference>
<evidence type="ECO:0008006" key="2">
    <source>
        <dbReference type="Google" id="ProtNLM"/>
    </source>
</evidence>
<dbReference type="AlphaFoldDB" id="A0A382EMN4"/>
<dbReference type="EMBL" id="UINC01045213">
    <property type="protein sequence ID" value="SVB51695.1"/>
    <property type="molecule type" value="Genomic_DNA"/>
</dbReference>
<gene>
    <name evidence="1" type="ORF">METZ01_LOCUS204549</name>
</gene>
<name>A0A382EMN4_9ZZZZ</name>
<protein>
    <recommendedName>
        <fullName evidence="2">Redoxin domain-containing protein</fullName>
    </recommendedName>
</protein>
<organism evidence="1">
    <name type="scientific">marine metagenome</name>
    <dbReference type="NCBI Taxonomy" id="408172"/>
    <lineage>
        <taxon>unclassified sequences</taxon>
        <taxon>metagenomes</taxon>
        <taxon>ecological metagenomes</taxon>
    </lineage>
</organism>
<sequence length="34" mass="3847">DRLPDITLPNLSGTPIPLGSFHGKKHILFMWASW</sequence>
<dbReference type="Gene3D" id="3.40.30.10">
    <property type="entry name" value="Glutaredoxin"/>
    <property type="match status" value="1"/>
</dbReference>
<proteinExistence type="predicted"/>
<feature type="non-terminal residue" evidence="1">
    <location>
        <position position="1"/>
    </location>
</feature>
<evidence type="ECO:0000313" key="1">
    <source>
        <dbReference type="EMBL" id="SVB51695.1"/>
    </source>
</evidence>
<dbReference type="InterPro" id="IPR036249">
    <property type="entry name" value="Thioredoxin-like_sf"/>
</dbReference>
<accession>A0A382EMN4</accession>
<reference evidence="1" key="1">
    <citation type="submission" date="2018-05" db="EMBL/GenBank/DDBJ databases">
        <authorList>
            <person name="Lanie J.A."/>
            <person name="Ng W.-L."/>
            <person name="Kazmierczak K.M."/>
            <person name="Andrzejewski T.M."/>
            <person name="Davidsen T.M."/>
            <person name="Wayne K.J."/>
            <person name="Tettelin H."/>
            <person name="Glass J.I."/>
            <person name="Rusch D."/>
            <person name="Podicherti R."/>
            <person name="Tsui H.-C.T."/>
            <person name="Winkler M.E."/>
        </authorList>
    </citation>
    <scope>NUCLEOTIDE SEQUENCE</scope>
</reference>